<dbReference type="InterPro" id="IPR001207">
    <property type="entry name" value="Transposase_mutator"/>
</dbReference>
<dbReference type="Proteomes" id="UP000316714">
    <property type="component" value="Unassembled WGS sequence"/>
</dbReference>
<evidence type="ECO:0000256" key="5">
    <source>
        <dbReference type="ARBA" id="ARBA00023172"/>
    </source>
</evidence>
<keyword evidence="3 6" id="KW-0815">Transposition</keyword>
<dbReference type="PANTHER" id="PTHR33217">
    <property type="entry name" value="TRANSPOSASE FOR INSERTION SEQUENCE ELEMENT IS1081"/>
    <property type="match status" value="1"/>
</dbReference>
<evidence type="ECO:0000256" key="2">
    <source>
        <dbReference type="ARBA" id="ARBA00010961"/>
    </source>
</evidence>
<dbReference type="OrthoDB" id="355828at2"/>
<dbReference type="GO" id="GO:0003677">
    <property type="term" value="F:DNA binding"/>
    <property type="evidence" value="ECO:0007669"/>
    <property type="project" value="UniProtKB-UniRule"/>
</dbReference>
<protein>
    <recommendedName>
        <fullName evidence="6">Mutator family transposase</fullName>
    </recommendedName>
</protein>
<organism evidence="7 8">
    <name type="scientific">Posidoniimonas corsicana</name>
    <dbReference type="NCBI Taxonomy" id="1938618"/>
    <lineage>
        <taxon>Bacteria</taxon>
        <taxon>Pseudomonadati</taxon>
        <taxon>Planctomycetota</taxon>
        <taxon>Planctomycetia</taxon>
        <taxon>Pirellulales</taxon>
        <taxon>Lacipirellulaceae</taxon>
        <taxon>Posidoniimonas</taxon>
    </lineage>
</organism>
<dbReference type="PANTHER" id="PTHR33217:SF7">
    <property type="entry name" value="TRANSPOSASE FOR INSERTION SEQUENCE ELEMENT IS1081"/>
    <property type="match status" value="1"/>
</dbReference>
<comment type="caution">
    <text evidence="7">The sequence shown here is derived from an EMBL/GenBank/DDBJ whole genome shotgun (WGS) entry which is preliminary data.</text>
</comment>
<dbReference type="GO" id="GO:0004803">
    <property type="term" value="F:transposase activity"/>
    <property type="evidence" value="ECO:0007669"/>
    <property type="project" value="UniProtKB-UniRule"/>
</dbReference>
<evidence type="ECO:0000313" key="7">
    <source>
        <dbReference type="EMBL" id="TWT35206.1"/>
    </source>
</evidence>
<comment type="similarity">
    <text evidence="2 6">Belongs to the transposase mutator family.</text>
</comment>
<evidence type="ECO:0000256" key="6">
    <source>
        <dbReference type="RuleBase" id="RU365089"/>
    </source>
</evidence>
<accession>A0A5C5V9B7</accession>
<reference evidence="7 8" key="1">
    <citation type="submission" date="2019-02" db="EMBL/GenBank/DDBJ databases">
        <title>Deep-cultivation of Planctomycetes and their phenomic and genomic characterization uncovers novel biology.</title>
        <authorList>
            <person name="Wiegand S."/>
            <person name="Jogler M."/>
            <person name="Boedeker C."/>
            <person name="Pinto D."/>
            <person name="Vollmers J."/>
            <person name="Rivas-Marin E."/>
            <person name="Kohn T."/>
            <person name="Peeters S.H."/>
            <person name="Heuer A."/>
            <person name="Rast P."/>
            <person name="Oberbeckmann S."/>
            <person name="Bunk B."/>
            <person name="Jeske O."/>
            <person name="Meyerdierks A."/>
            <person name="Storesund J.E."/>
            <person name="Kallscheuer N."/>
            <person name="Luecker S."/>
            <person name="Lage O.M."/>
            <person name="Pohl T."/>
            <person name="Merkel B.J."/>
            <person name="Hornburger P."/>
            <person name="Mueller R.-W."/>
            <person name="Bruemmer F."/>
            <person name="Labrenz M."/>
            <person name="Spormann A.M."/>
            <person name="Op Den Camp H."/>
            <person name="Overmann J."/>
            <person name="Amann R."/>
            <person name="Jetten M.S.M."/>
            <person name="Mascher T."/>
            <person name="Medema M.H."/>
            <person name="Devos D.P."/>
            <person name="Kaster A.-K."/>
            <person name="Ovreas L."/>
            <person name="Rohde M."/>
            <person name="Galperin M.Y."/>
            <person name="Jogler C."/>
        </authorList>
    </citation>
    <scope>NUCLEOTIDE SEQUENCE [LARGE SCALE GENOMIC DNA]</scope>
    <source>
        <strain evidence="7 8">KOR34</strain>
    </source>
</reference>
<evidence type="ECO:0000256" key="1">
    <source>
        <dbReference type="ARBA" id="ARBA00002190"/>
    </source>
</evidence>
<dbReference type="RefSeq" id="WP_146561196.1">
    <property type="nucleotide sequence ID" value="NZ_SIHJ01000001.1"/>
</dbReference>
<keyword evidence="6" id="KW-0814">Transposable element</keyword>
<keyword evidence="8" id="KW-1185">Reference proteome</keyword>
<dbReference type="EMBL" id="SIHJ01000001">
    <property type="protein sequence ID" value="TWT35206.1"/>
    <property type="molecule type" value="Genomic_DNA"/>
</dbReference>
<dbReference type="GO" id="GO:0006313">
    <property type="term" value="P:DNA transposition"/>
    <property type="evidence" value="ECO:0007669"/>
    <property type="project" value="UniProtKB-UniRule"/>
</dbReference>
<gene>
    <name evidence="7" type="ORF">KOR34_00940</name>
</gene>
<keyword evidence="5 6" id="KW-0233">DNA recombination</keyword>
<proteinExistence type="inferred from homology"/>
<dbReference type="AlphaFoldDB" id="A0A5C5V9B7"/>
<dbReference type="NCBIfam" id="NF033543">
    <property type="entry name" value="transpos_IS256"/>
    <property type="match status" value="1"/>
</dbReference>
<comment type="function">
    <text evidence="1 6">Required for the transposition of the insertion element.</text>
</comment>
<keyword evidence="4 6" id="KW-0238">DNA-binding</keyword>
<dbReference type="Pfam" id="PF00872">
    <property type="entry name" value="Transposase_mut"/>
    <property type="match status" value="1"/>
</dbReference>
<evidence type="ECO:0000256" key="4">
    <source>
        <dbReference type="ARBA" id="ARBA00023125"/>
    </source>
</evidence>
<evidence type="ECO:0000313" key="8">
    <source>
        <dbReference type="Proteomes" id="UP000316714"/>
    </source>
</evidence>
<evidence type="ECO:0000256" key="3">
    <source>
        <dbReference type="ARBA" id="ARBA00022578"/>
    </source>
</evidence>
<name>A0A5C5V9B7_9BACT</name>
<sequence>MTHQPHPSTTRGVVELLAEHGFEGMAQAMELLLDECMKIERQEFLGVGPYQRGENRNGRANGFKPKRVRTRVGELNLAVPQVRDARFYPSALEKGVRSERALNLAMAEMYVQGVSTGKVTKIVEELCGCEVSSSEVSRVAAALDEELETWRNRPLGEIKYLIVDARYEKIREGGCVIDCAVLVAVGVDPTGHRSVLGVSVSLSEAEVHWREFFKSLLARGMHGVELITSDAHAGMAEARKACLPGVPWQRCQFHLQKNALDHAPTETLKQEVTEDLRGVFNAADAERAEQELRRVVAKHEQDAPKLAAWIDTNAREGLTVFRLPATHRKRLRTTNLLERLNRELKRRTRVATLFPNEASLLRLVTAVLMEQSEQWETGKRYVTF</sequence>